<dbReference type="EnsemblMetazoa" id="XM_001945883.5">
    <property type="protein sequence ID" value="XP_001945918.2"/>
    <property type="gene ID" value="LOC100161574"/>
</dbReference>
<evidence type="ECO:0000259" key="7">
    <source>
        <dbReference type="PROSITE" id="PS50950"/>
    </source>
</evidence>
<keyword evidence="6" id="KW-0175">Coiled coil</keyword>
<dbReference type="InterPro" id="IPR038441">
    <property type="entry name" value="THAP_Znf_sf"/>
</dbReference>
<evidence type="ECO:0000313" key="8">
    <source>
        <dbReference type="EnsemblMetazoa" id="XP_001945918.2"/>
    </source>
</evidence>
<dbReference type="AlphaFoldDB" id="A0A8R2A694"/>
<evidence type="ECO:0000256" key="1">
    <source>
        <dbReference type="ARBA" id="ARBA00022723"/>
    </source>
</evidence>
<reference evidence="8" key="2">
    <citation type="submission" date="2022-06" db="UniProtKB">
        <authorList>
            <consortium name="EnsemblMetazoa"/>
        </authorList>
    </citation>
    <scope>IDENTIFICATION</scope>
</reference>
<dbReference type="OrthoDB" id="6623209at2759"/>
<accession>A0A8R2A694</accession>
<dbReference type="PROSITE" id="PS50950">
    <property type="entry name" value="ZF_THAP"/>
    <property type="match status" value="1"/>
</dbReference>
<evidence type="ECO:0000256" key="6">
    <source>
        <dbReference type="SAM" id="Coils"/>
    </source>
</evidence>
<evidence type="ECO:0000256" key="4">
    <source>
        <dbReference type="ARBA" id="ARBA00023125"/>
    </source>
</evidence>
<evidence type="ECO:0000256" key="5">
    <source>
        <dbReference type="PROSITE-ProRule" id="PRU00309"/>
    </source>
</evidence>
<keyword evidence="1" id="KW-0479">Metal-binding</keyword>
<dbReference type="SMART" id="SM00980">
    <property type="entry name" value="THAP"/>
    <property type="match status" value="1"/>
</dbReference>
<dbReference type="GeneID" id="100161574"/>
<dbReference type="Pfam" id="PF05485">
    <property type="entry name" value="THAP"/>
    <property type="match status" value="1"/>
</dbReference>
<keyword evidence="2 5" id="KW-0863">Zinc-finger</keyword>
<name>A0A8R2A694_ACYPI</name>
<dbReference type="InterPro" id="IPR006612">
    <property type="entry name" value="THAP_Znf"/>
</dbReference>
<dbReference type="Proteomes" id="UP000007819">
    <property type="component" value="Chromosome A1"/>
</dbReference>
<evidence type="ECO:0000256" key="2">
    <source>
        <dbReference type="ARBA" id="ARBA00022771"/>
    </source>
</evidence>
<dbReference type="RefSeq" id="XP_001945918.2">
    <property type="nucleotide sequence ID" value="XM_001945883.5"/>
</dbReference>
<sequence length="407" mass="46070">MTRKCVVCNKLYIKGSDETFHSFPKDETRKKMWLKACKIKLCLPSNKICGDHFLPEHYLLSGYLTKDAVPFLAPTSMDKPLNAQCTSSPCPIPIKLPCIERTASTSTDKPLNDQCTSSPCPIPIKLPCIERTASTSTDIKPLDYQGTSRPCPLPMKLSCIERIDSTYIKPLNYQGTSRPCPIPMIIPCIERIVSTRTDKPLNDQCISRPCPVPMKIPCIKSIVTTSTDKPLNDQCTSSPCPIPMKSSCVKPIASMNTDITYSPESRKRKILNSSTIGALSPSHFSSPRKAKRHLDMVKNKFKEKQVQNNNLKNKIYRLKKKIEKDGEYIQSLNRLLKEKEHKEILNANIIGALTPSQLISAKKAKTRLDTKKNKFKERQIENRNLKNQIQSPKNYTVQQDHDYTIFT</sequence>
<evidence type="ECO:0000256" key="3">
    <source>
        <dbReference type="ARBA" id="ARBA00022833"/>
    </source>
</evidence>
<protein>
    <recommendedName>
        <fullName evidence="7">THAP-type domain-containing protein</fullName>
    </recommendedName>
</protein>
<keyword evidence="9" id="KW-1185">Reference proteome</keyword>
<feature type="domain" description="THAP-type" evidence="7">
    <location>
        <begin position="1"/>
        <end position="73"/>
    </location>
</feature>
<dbReference type="Gene3D" id="6.20.210.20">
    <property type="entry name" value="THAP domain"/>
    <property type="match status" value="1"/>
</dbReference>
<keyword evidence="3" id="KW-0862">Zinc</keyword>
<evidence type="ECO:0000313" key="9">
    <source>
        <dbReference type="Proteomes" id="UP000007819"/>
    </source>
</evidence>
<keyword evidence="4 5" id="KW-0238">DNA-binding</keyword>
<reference evidence="9" key="1">
    <citation type="submission" date="2010-06" db="EMBL/GenBank/DDBJ databases">
        <authorList>
            <person name="Jiang H."/>
            <person name="Abraham K."/>
            <person name="Ali S."/>
            <person name="Alsbrooks S.L."/>
            <person name="Anim B.N."/>
            <person name="Anosike U.S."/>
            <person name="Attaway T."/>
            <person name="Bandaranaike D.P."/>
            <person name="Battles P.K."/>
            <person name="Bell S.N."/>
            <person name="Bell A.V."/>
            <person name="Beltran B."/>
            <person name="Bickham C."/>
            <person name="Bustamante Y."/>
            <person name="Caleb T."/>
            <person name="Canada A."/>
            <person name="Cardenas V."/>
            <person name="Carter K."/>
            <person name="Chacko J."/>
            <person name="Chandrabose M.N."/>
            <person name="Chavez D."/>
            <person name="Chavez A."/>
            <person name="Chen L."/>
            <person name="Chu H.-S."/>
            <person name="Claassen K.J."/>
            <person name="Cockrell R."/>
            <person name="Collins M."/>
            <person name="Cooper J.A."/>
            <person name="Cree A."/>
            <person name="Curry S.M."/>
            <person name="Da Y."/>
            <person name="Dao M.D."/>
            <person name="Das B."/>
            <person name="Davila M.-L."/>
            <person name="Davy-Carroll L."/>
            <person name="Denson S."/>
            <person name="Dinh H."/>
            <person name="Ebong V.E."/>
            <person name="Edwards J.R."/>
            <person name="Egan A."/>
            <person name="El-Daye J."/>
            <person name="Escobedo L."/>
            <person name="Fernandez S."/>
            <person name="Fernando P.R."/>
            <person name="Flagg N."/>
            <person name="Forbes L.D."/>
            <person name="Fowler R.G."/>
            <person name="Fu Q."/>
            <person name="Gabisi R.A."/>
            <person name="Ganer J."/>
            <person name="Garbino Pronczuk A."/>
            <person name="Garcia R.M."/>
            <person name="Garner T."/>
            <person name="Garrett T.E."/>
            <person name="Gonzalez D.A."/>
            <person name="Hamid H."/>
            <person name="Hawkins E.S."/>
            <person name="Hirani K."/>
            <person name="Hogues M.E."/>
            <person name="Hollins B."/>
            <person name="Hsiao C.-H."/>
            <person name="Jabil R."/>
            <person name="James M.L."/>
            <person name="Jhangiani S.N."/>
            <person name="Johnson B."/>
            <person name="Johnson Q."/>
            <person name="Joshi V."/>
            <person name="Kalu J.B."/>
            <person name="Kam C."/>
            <person name="Kashfia A."/>
            <person name="Keebler J."/>
            <person name="Kisamo H."/>
            <person name="Kovar C.L."/>
            <person name="Lago L.A."/>
            <person name="Lai C.-Y."/>
            <person name="Laidlaw J."/>
            <person name="Lara F."/>
            <person name="Le T.-K."/>
            <person name="Lee S.L."/>
            <person name="Legall F.H."/>
            <person name="Lemon S.J."/>
            <person name="Lewis L.R."/>
            <person name="Li B."/>
            <person name="Liu Y."/>
            <person name="Liu Y.-S."/>
            <person name="Lopez J."/>
            <person name="Lozado R.J."/>
            <person name="Lu J."/>
            <person name="Madu R.C."/>
            <person name="Maheshwari M."/>
            <person name="Maheshwari R."/>
            <person name="Malloy K."/>
            <person name="Martinez E."/>
            <person name="Mathew T."/>
            <person name="Mercado I.C."/>
            <person name="Mercado C."/>
            <person name="Meyer B."/>
            <person name="Montgomery K."/>
            <person name="Morgan M.B."/>
            <person name="Munidasa M."/>
            <person name="Nazareth L.V."/>
            <person name="Nelson J."/>
            <person name="Ng B.M."/>
            <person name="Nguyen N.B."/>
            <person name="Nguyen P.Q."/>
            <person name="Nguyen T."/>
            <person name="Obregon M."/>
            <person name="Okwuonu G.O."/>
            <person name="Onwere C.G."/>
            <person name="Orozco G."/>
            <person name="Parra A."/>
            <person name="Patel S."/>
            <person name="Patil S."/>
            <person name="Perez A."/>
            <person name="Perez Y."/>
            <person name="Pham C."/>
            <person name="Primus E.L."/>
            <person name="Pu L.-L."/>
            <person name="Puazo M."/>
            <person name="Qin X."/>
            <person name="Quiroz J.B."/>
            <person name="Reese J."/>
            <person name="Richards S."/>
            <person name="Rives C.M."/>
            <person name="Robberts R."/>
            <person name="Ruiz S.J."/>
            <person name="Ruiz M.J."/>
            <person name="Santibanez J."/>
            <person name="Schneider B.W."/>
            <person name="Sisson I."/>
            <person name="Smith M."/>
            <person name="Sodergren E."/>
            <person name="Song X.-Z."/>
            <person name="Song B.B."/>
            <person name="Summersgill H."/>
            <person name="Thelus R."/>
            <person name="Thornton R.D."/>
            <person name="Trejos Z.Y."/>
            <person name="Usmani K."/>
            <person name="Vattathil S."/>
            <person name="Villasana D."/>
            <person name="Walker D.L."/>
            <person name="Wang S."/>
            <person name="Wang K."/>
            <person name="White C.S."/>
            <person name="Williams A.C."/>
            <person name="Williamson J."/>
            <person name="Wilson K."/>
            <person name="Woghiren I.O."/>
            <person name="Woodworth J.R."/>
            <person name="Worley K.C."/>
            <person name="Wright R.A."/>
            <person name="Wu W."/>
            <person name="Young L."/>
            <person name="Zhang L."/>
            <person name="Zhang J."/>
            <person name="Zhu Y."/>
            <person name="Muzny D.M."/>
            <person name="Weinstock G."/>
            <person name="Gibbs R.A."/>
        </authorList>
    </citation>
    <scope>NUCLEOTIDE SEQUENCE [LARGE SCALE GENOMIC DNA]</scope>
    <source>
        <strain evidence="9">LSR1</strain>
    </source>
</reference>
<feature type="coiled-coil region" evidence="6">
    <location>
        <begin position="294"/>
        <end position="321"/>
    </location>
</feature>
<dbReference type="KEGG" id="api:100161574"/>
<dbReference type="SUPFAM" id="SSF57716">
    <property type="entry name" value="Glucocorticoid receptor-like (DNA-binding domain)"/>
    <property type="match status" value="1"/>
</dbReference>
<dbReference type="GO" id="GO:0003677">
    <property type="term" value="F:DNA binding"/>
    <property type="evidence" value="ECO:0007669"/>
    <property type="project" value="UniProtKB-UniRule"/>
</dbReference>
<organism evidence="8 9">
    <name type="scientific">Acyrthosiphon pisum</name>
    <name type="common">Pea aphid</name>
    <dbReference type="NCBI Taxonomy" id="7029"/>
    <lineage>
        <taxon>Eukaryota</taxon>
        <taxon>Metazoa</taxon>
        <taxon>Ecdysozoa</taxon>
        <taxon>Arthropoda</taxon>
        <taxon>Hexapoda</taxon>
        <taxon>Insecta</taxon>
        <taxon>Pterygota</taxon>
        <taxon>Neoptera</taxon>
        <taxon>Paraneoptera</taxon>
        <taxon>Hemiptera</taxon>
        <taxon>Sternorrhyncha</taxon>
        <taxon>Aphidomorpha</taxon>
        <taxon>Aphidoidea</taxon>
        <taxon>Aphididae</taxon>
        <taxon>Macrosiphini</taxon>
        <taxon>Acyrthosiphon</taxon>
    </lineage>
</organism>
<dbReference type="SMART" id="SM00692">
    <property type="entry name" value="DM3"/>
    <property type="match status" value="1"/>
</dbReference>
<proteinExistence type="predicted"/>
<dbReference type="GO" id="GO:0008270">
    <property type="term" value="F:zinc ion binding"/>
    <property type="evidence" value="ECO:0007669"/>
    <property type="project" value="UniProtKB-KW"/>
</dbReference>